<evidence type="ECO:0000313" key="3">
    <source>
        <dbReference type="EMBL" id="KRT13972.1"/>
    </source>
</evidence>
<dbReference type="GO" id="GO:0016788">
    <property type="term" value="F:hydrolase activity, acting on ester bonds"/>
    <property type="evidence" value="ECO:0007669"/>
    <property type="project" value="TreeGrafter"/>
</dbReference>
<evidence type="ECO:0000256" key="1">
    <source>
        <dbReference type="ARBA" id="ARBA00005622"/>
    </source>
</evidence>
<organism evidence="3 4">
    <name type="scientific">Pedobacter ginsenosidimutans</name>
    <dbReference type="NCBI Taxonomy" id="687842"/>
    <lineage>
        <taxon>Bacteria</taxon>
        <taxon>Pseudomonadati</taxon>
        <taxon>Bacteroidota</taxon>
        <taxon>Sphingobacteriia</taxon>
        <taxon>Sphingobacteriales</taxon>
        <taxon>Sphingobacteriaceae</taxon>
        <taxon>Pedobacter</taxon>
    </lineage>
</organism>
<proteinExistence type="inferred from homology"/>
<name>A0A0T5VK73_9SPHI</name>
<dbReference type="InterPro" id="IPR000801">
    <property type="entry name" value="Esterase-like"/>
</dbReference>
<comment type="caution">
    <text evidence="3">The sequence shown here is derived from an EMBL/GenBank/DDBJ whole genome shotgun (WGS) entry which is preliminary data.</text>
</comment>
<gene>
    <name evidence="3" type="ORF">ASU31_22120</name>
</gene>
<keyword evidence="2" id="KW-0378">Hydrolase</keyword>
<comment type="similarity">
    <text evidence="1">Belongs to the esterase D family.</text>
</comment>
<dbReference type="AlphaFoldDB" id="A0A0T5VK73"/>
<reference evidence="3 4" key="1">
    <citation type="submission" date="2015-11" db="EMBL/GenBank/DDBJ databases">
        <title>Sequence of Pedobacter ginsenosidimutans.</title>
        <authorList>
            <person name="Carson E."/>
            <person name="Keyser V."/>
            <person name="Newman J."/>
            <person name="Miller J."/>
        </authorList>
    </citation>
    <scope>NUCLEOTIDE SEQUENCE [LARGE SCALE GENOMIC DNA]</scope>
    <source>
        <strain evidence="3 4">KACC 14530</strain>
    </source>
</reference>
<dbReference type="OrthoDB" id="9784036at2"/>
<accession>A0A0T5VK73</accession>
<dbReference type="Gene3D" id="3.40.50.1820">
    <property type="entry name" value="alpha/beta hydrolase"/>
    <property type="match status" value="1"/>
</dbReference>
<dbReference type="Pfam" id="PF00756">
    <property type="entry name" value="Esterase"/>
    <property type="match status" value="1"/>
</dbReference>
<dbReference type="STRING" id="687842.ASU31_22120"/>
<dbReference type="SUPFAM" id="SSF53474">
    <property type="entry name" value="alpha/beta-Hydrolases"/>
    <property type="match status" value="1"/>
</dbReference>
<dbReference type="EMBL" id="LMZQ01000028">
    <property type="protein sequence ID" value="KRT13972.1"/>
    <property type="molecule type" value="Genomic_DNA"/>
</dbReference>
<keyword evidence="4" id="KW-1185">Reference proteome</keyword>
<dbReference type="Proteomes" id="UP000051950">
    <property type="component" value="Unassembled WGS sequence"/>
</dbReference>
<dbReference type="PANTHER" id="PTHR40841">
    <property type="entry name" value="SIDEROPHORE TRIACETYLFUSARININE C ESTERASE"/>
    <property type="match status" value="1"/>
</dbReference>
<dbReference type="RefSeq" id="WP_057934446.1">
    <property type="nucleotide sequence ID" value="NZ_LMZQ01000028.1"/>
</dbReference>
<dbReference type="PANTHER" id="PTHR40841:SF2">
    <property type="entry name" value="SIDEROPHORE-DEGRADING ESTERASE (EUROFUNG)"/>
    <property type="match status" value="1"/>
</dbReference>
<evidence type="ECO:0000256" key="2">
    <source>
        <dbReference type="ARBA" id="ARBA00022801"/>
    </source>
</evidence>
<dbReference type="InterPro" id="IPR029058">
    <property type="entry name" value="AB_hydrolase_fold"/>
</dbReference>
<dbReference type="InterPro" id="IPR052558">
    <property type="entry name" value="Siderophore_Hydrolase_D"/>
</dbReference>
<sequence length="290" mass="33107">MNKTFLTFLLTFFTAVVFGQKNRPNETDKSKPFVLGRIEEIQSKALAEKRTLNIYLPEGYNQNDTTKYPVIYLLDGSADEDFIHIVGLVQFNSFEWVNQLPKSIVVGIATVDRKRDFTFPTTIGGDKKRYPTTGHSDKFISFIEKELQPYIQAKYKTDANKTLIGQSLGGLLATEILIKRPALFNKYIIISPSLWWDNASLLNQDSEIKENTFKQQTDVYIGVGKEGLTPTEIPRVMEVDANLLTEKIKGFKNKNVKVYFDFLPQENHATIMHQAVSNSFKFLYPAAKKE</sequence>
<protein>
    <submittedName>
        <fullName evidence="3">Esterase</fullName>
    </submittedName>
</protein>
<evidence type="ECO:0000313" key="4">
    <source>
        <dbReference type="Proteomes" id="UP000051950"/>
    </source>
</evidence>